<evidence type="ECO:0000256" key="5">
    <source>
        <dbReference type="ARBA" id="ARBA00022741"/>
    </source>
</evidence>
<keyword evidence="3 10" id="KW-0963">Cytoplasm</keyword>
<dbReference type="Pfam" id="PF05746">
    <property type="entry name" value="DALR_1"/>
    <property type="match status" value="1"/>
</dbReference>
<proteinExistence type="inferred from homology"/>
<comment type="catalytic activity">
    <reaction evidence="9 10">
        <text>tRNA(Gly) + glycine + ATP = glycyl-tRNA(Gly) + AMP + diphosphate</text>
        <dbReference type="Rhea" id="RHEA:16013"/>
        <dbReference type="Rhea" id="RHEA-COMP:9664"/>
        <dbReference type="Rhea" id="RHEA-COMP:9683"/>
        <dbReference type="ChEBI" id="CHEBI:30616"/>
        <dbReference type="ChEBI" id="CHEBI:33019"/>
        <dbReference type="ChEBI" id="CHEBI:57305"/>
        <dbReference type="ChEBI" id="CHEBI:78442"/>
        <dbReference type="ChEBI" id="CHEBI:78522"/>
        <dbReference type="ChEBI" id="CHEBI:456215"/>
        <dbReference type="EC" id="6.1.1.14"/>
    </reaction>
</comment>
<dbReference type="HAMAP" id="MF_00255">
    <property type="entry name" value="Gly_tRNA_synth_beta"/>
    <property type="match status" value="1"/>
</dbReference>
<comment type="subcellular location">
    <subcellularLocation>
        <location evidence="1 10">Cytoplasm</location>
    </subcellularLocation>
</comment>
<dbReference type="EC" id="6.1.1.14" evidence="10"/>
<dbReference type="GO" id="GO:0004820">
    <property type="term" value="F:glycine-tRNA ligase activity"/>
    <property type="evidence" value="ECO:0007669"/>
    <property type="project" value="UniProtKB-UniRule"/>
</dbReference>
<evidence type="ECO:0000256" key="8">
    <source>
        <dbReference type="ARBA" id="ARBA00023146"/>
    </source>
</evidence>
<dbReference type="Proteomes" id="UP000509414">
    <property type="component" value="Chromosome"/>
</dbReference>
<reference evidence="12 13" key="1">
    <citation type="submission" date="2020-02" db="EMBL/GenBank/DDBJ databases">
        <title>Complete genome sequence of the novel Campylobacter species Candidatus Campylobacter infans.</title>
        <authorList>
            <person name="Duim B."/>
            <person name="Zomer A."/>
            <person name="van der Graaf L."/>
            <person name="Wagenaar J."/>
        </authorList>
    </citation>
    <scope>NUCLEOTIDE SEQUENCE [LARGE SCALE GENOMIC DNA]</scope>
    <source>
        <strain evidence="12 13">19S00001</strain>
    </source>
</reference>
<feature type="domain" description="DALR anticodon binding" evidence="11">
    <location>
        <begin position="577"/>
        <end position="660"/>
    </location>
</feature>
<sequence>MNVLIEFGLEELPAWPFLKELDNILPKLQKALNERGLSGEFSLNYTPRRIVLSGALPQNADDKISEHIGAPKSVAIDTNGNFTKAALAFGQKCGLKPEQLKFELIKGKEVLYHKSIQKGCATKEILAQIIFDFITSLNFGRAMRWGDGKSEFIRPLRSFFCLLDDELLECEIFGVKSKKASFVHRDFSYELQSFDDSAGYYELLAKNGVILSATERKRRILDGIASIEKNSGLKVELDEELLREVVAITEYPSALLGSFDEEFLQVPAPVIITSMKENQRYFALKKPNGELANNFIVVCNSTSNERELIIAGNERVLRARLSDAQFFWHSDLKAEFSADNLKNITFLAGLGSMYDKSVRECKIAQILGDIYADLLLSECGADFKSELEKAAMLAKADLSTAMVYEFTNLQGIMGGFYAKAKGQSERVSSAISQQYLPNSEDSALPSSLFSSIIALSTKLDSLMALFSINKIPSGTKDPYALRRASLGVLKIVLNLNINFDLDKVLAAIKPLYKDFDIKILKDFILERLYALKDTNPSIIKAALNSKTCDLKSLNASIDALENLSKSQDFEKNFDTFKRLANILKGEIISQKVDESLLKEPCEKALFSAFVALKLDKSEPKEYFSKLFGLKNSIDDFFENVMINDENEKIRQNRKALISAVYGAFLELGDIKEISIA</sequence>
<evidence type="ECO:0000256" key="4">
    <source>
        <dbReference type="ARBA" id="ARBA00022598"/>
    </source>
</evidence>
<dbReference type="KEGG" id="cinf:CINF_0487"/>
<keyword evidence="4 10" id="KW-0436">Ligase</keyword>
<dbReference type="InterPro" id="IPR015944">
    <property type="entry name" value="Gly-tRNA-synth_bsu"/>
</dbReference>
<comment type="similarity">
    <text evidence="2 10">Belongs to the class-II aminoacyl-tRNA synthetase family.</text>
</comment>
<dbReference type="GO" id="GO:0006420">
    <property type="term" value="P:arginyl-tRNA aminoacylation"/>
    <property type="evidence" value="ECO:0007669"/>
    <property type="project" value="InterPro"/>
</dbReference>
<dbReference type="Pfam" id="PF02092">
    <property type="entry name" value="tRNA_synt_2f"/>
    <property type="match status" value="1"/>
</dbReference>
<evidence type="ECO:0000256" key="1">
    <source>
        <dbReference type="ARBA" id="ARBA00004496"/>
    </source>
</evidence>
<dbReference type="PROSITE" id="PS50861">
    <property type="entry name" value="AA_TRNA_LIGASE_II_GLYAB"/>
    <property type="match status" value="1"/>
</dbReference>
<dbReference type="PANTHER" id="PTHR30075">
    <property type="entry name" value="GLYCYL-TRNA SYNTHETASE"/>
    <property type="match status" value="1"/>
</dbReference>
<evidence type="ECO:0000256" key="2">
    <source>
        <dbReference type="ARBA" id="ARBA00008226"/>
    </source>
</evidence>
<keyword evidence="13" id="KW-1185">Reference proteome</keyword>
<organism evidence="12 13">
    <name type="scientific">Candidatus Campylobacter infans</name>
    <dbReference type="NCBI Taxonomy" id="2561898"/>
    <lineage>
        <taxon>Bacteria</taxon>
        <taxon>Pseudomonadati</taxon>
        <taxon>Campylobacterota</taxon>
        <taxon>Epsilonproteobacteria</taxon>
        <taxon>Campylobacterales</taxon>
        <taxon>Campylobacteraceae</taxon>
        <taxon>Campylobacter</taxon>
    </lineage>
</organism>
<comment type="subunit">
    <text evidence="10">Tetramer of two alpha and two beta subunits.</text>
</comment>
<keyword evidence="7 10" id="KW-0648">Protein biosynthesis</keyword>
<dbReference type="GO" id="GO:0006426">
    <property type="term" value="P:glycyl-tRNA aminoacylation"/>
    <property type="evidence" value="ECO:0007669"/>
    <property type="project" value="UniProtKB-UniRule"/>
</dbReference>
<keyword evidence="5 10" id="KW-0547">Nucleotide-binding</keyword>
<keyword evidence="8 10" id="KW-0030">Aminoacyl-tRNA synthetase</keyword>
<evidence type="ECO:0000256" key="9">
    <source>
        <dbReference type="ARBA" id="ARBA00047937"/>
    </source>
</evidence>
<accession>A0A7H9CG03</accession>
<evidence type="ECO:0000256" key="3">
    <source>
        <dbReference type="ARBA" id="ARBA00022490"/>
    </source>
</evidence>
<dbReference type="AlphaFoldDB" id="A0A7H9CG03"/>
<dbReference type="GO" id="GO:0005829">
    <property type="term" value="C:cytosol"/>
    <property type="evidence" value="ECO:0007669"/>
    <property type="project" value="TreeGrafter"/>
</dbReference>
<dbReference type="EMBL" id="CP049075">
    <property type="protein sequence ID" value="QLI05016.1"/>
    <property type="molecule type" value="Genomic_DNA"/>
</dbReference>
<name>A0A7H9CG03_9BACT</name>
<gene>
    <name evidence="10 12" type="primary">glyS</name>
    <name evidence="12" type="ORF">CINF_0487</name>
</gene>
<protein>
    <recommendedName>
        <fullName evidence="10">Glycine--tRNA ligase beta subunit</fullName>
        <ecNumber evidence="10">6.1.1.14</ecNumber>
    </recommendedName>
    <alternativeName>
        <fullName evidence="10">Glycyl-tRNA synthetase beta subunit</fullName>
        <shortName evidence="10">GlyRS</shortName>
    </alternativeName>
</protein>
<dbReference type="GO" id="GO:0005524">
    <property type="term" value="F:ATP binding"/>
    <property type="evidence" value="ECO:0007669"/>
    <property type="project" value="UniProtKB-UniRule"/>
</dbReference>
<dbReference type="RefSeq" id="WP_179975618.1">
    <property type="nucleotide sequence ID" value="NZ_CP049075.1"/>
</dbReference>
<dbReference type="PRINTS" id="PR01045">
    <property type="entry name" value="TRNASYNTHGB"/>
</dbReference>
<dbReference type="NCBIfam" id="TIGR00211">
    <property type="entry name" value="glyS"/>
    <property type="match status" value="1"/>
</dbReference>
<evidence type="ECO:0000256" key="7">
    <source>
        <dbReference type="ARBA" id="ARBA00022917"/>
    </source>
</evidence>
<evidence type="ECO:0000256" key="6">
    <source>
        <dbReference type="ARBA" id="ARBA00022840"/>
    </source>
</evidence>
<dbReference type="InterPro" id="IPR008909">
    <property type="entry name" value="DALR_anticod-bd"/>
</dbReference>
<evidence type="ECO:0000256" key="10">
    <source>
        <dbReference type="HAMAP-Rule" id="MF_00255"/>
    </source>
</evidence>
<dbReference type="InterPro" id="IPR006194">
    <property type="entry name" value="Gly-tRNA-synth_heterodimer"/>
</dbReference>
<evidence type="ECO:0000259" key="11">
    <source>
        <dbReference type="Pfam" id="PF05746"/>
    </source>
</evidence>
<dbReference type="PANTHER" id="PTHR30075:SF2">
    <property type="entry name" value="GLYCINE--TRNA LIGASE, CHLOROPLASTIC_MITOCHONDRIAL 2"/>
    <property type="match status" value="1"/>
</dbReference>
<dbReference type="GO" id="GO:0004814">
    <property type="term" value="F:arginine-tRNA ligase activity"/>
    <property type="evidence" value="ECO:0007669"/>
    <property type="project" value="InterPro"/>
</dbReference>
<keyword evidence="6 10" id="KW-0067">ATP-binding</keyword>
<evidence type="ECO:0000313" key="13">
    <source>
        <dbReference type="Proteomes" id="UP000509414"/>
    </source>
</evidence>
<evidence type="ECO:0000313" key="12">
    <source>
        <dbReference type="EMBL" id="QLI05016.1"/>
    </source>
</evidence>